<dbReference type="GeneID" id="40078769"/>
<dbReference type="RefSeq" id="YP_009602902.1">
    <property type="nucleotide sequence ID" value="NC_041945.1"/>
</dbReference>
<evidence type="ECO:0000313" key="2">
    <source>
        <dbReference type="EMBL" id="ALY09994.1"/>
    </source>
</evidence>
<dbReference type="KEGG" id="vg:40078769"/>
<dbReference type="Pfam" id="PF05305">
    <property type="entry name" value="DUF732"/>
    <property type="match status" value="1"/>
</dbReference>
<evidence type="ECO:0000259" key="1">
    <source>
        <dbReference type="Pfam" id="PF05305"/>
    </source>
</evidence>
<sequence length="149" mass="15065">MNKKLWAGIGGAVLVAGVIGTLAGTSPATTPAGLATASAAPVATRTPAPAPSVSVVPPVAAPATPRPTRAANEYVQYVRDHTTTLGHMTDGEIILLAKDACKRLEAGSSYPVVLSIAAAGSDNPTFVTQDLPVLIGAGVVKYCDEYRIG</sequence>
<name>A0A0U4IN33_9CAUD</name>
<dbReference type="InterPro" id="IPR007969">
    <property type="entry name" value="DUF732"/>
</dbReference>
<keyword evidence="3" id="KW-1185">Reference proteome</keyword>
<dbReference type="EMBL" id="KU160661">
    <property type="protein sequence ID" value="ALY09994.1"/>
    <property type="molecule type" value="Genomic_DNA"/>
</dbReference>
<organism evidence="2 3">
    <name type="scientific">Arthrobacter phage Pumancara</name>
    <dbReference type="NCBI Taxonomy" id="1772311"/>
    <lineage>
        <taxon>Viruses</taxon>
        <taxon>Duplodnaviria</taxon>
        <taxon>Heunggongvirae</taxon>
        <taxon>Uroviricota</taxon>
        <taxon>Caudoviricetes</taxon>
        <taxon>Korravirus</taxon>
        <taxon>Korravirus pumancara</taxon>
    </lineage>
</organism>
<reference evidence="2 3" key="1">
    <citation type="submission" date="2015-11" db="EMBL/GenBank/DDBJ databases">
        <authorList>
            <person name="Guerrero C.A."/>
            <person name="Jacobs-Sera D."/>
            <person name="Bowman C.A."/>
            <person name="Russell D.A."/>
            <person name="Pope W.H."/>
            <person name="Hatfull G.F."/>
        </authorList>
    </citation>
    <scope>NUCLEOTIDE SEQUENCE [LARGE SCALE GENOMIC DNA]</scope>
</reference>
<accession>A0A0U4IN33</accession>
<protein>
    <recommendedName>
        <fullName evidence="1">DUF732 domain-containing protein</fullName>
    </recommendedName>
</protein>
<proteinExistence type="predicted"/>
<feature type="domain" description="DUF732" evidence="1">
    <location>
        <begin position="73"/>
        <end position="143"/>
    </location>
</feature>
<dbReference type="Proteomes" id="UP000223655">
    <property type="component" value="Segment"/>
</dbReference>
<dbReference type="OrthoDB" id="21858at10239"/>
<evidence type="ECO:0000313" key="3">
    <source>
        <dbReference type="Proteomes" id="UP000223655"/>
    </source>
</evidence>
<gene>
    <name evidence="2" type="primary">36</name>
    <name evidence="2" type="ORF">PUMANCARA_36</name>
</gene>